<keyword evidence="6" id="KW-1185">Reference proteome</keyword>
<evidence type="ECO:0000256" key="1">
    <source>
        <dbReference type="ARBA" id="ARBA00019033"/>
    </source>
</evidence>
<dbReference type="AlphaFoldDB" id="A0A9N9WPS3"/>
<feature type="region of interest" description="Disordered" evidence="3">
    <location>
        <begin position="1"/>
        <end position="126"/>
    </location>
</feature>
<protein>
    <recommendedName>
        <fullName evidence="1">Craniofacial development protein 1</fullName>
    </recommendedName>
    <alternativeName>
        <fullName evidence="2">Bucentaur</fullName>
    </alternativeName>
</protein>
<reference evidence="5" key="2">
    <citation type="submission" date="2022-10" db="EMBL/GenBank/DDBJ databases">
        <authorList>
            <consortium name="ENA_rothamsted_submissions"/>
            <consortium name="culmorum"/>
            <person name="King R."/>
        </authorList>
    </citation>
    <scope>NUCLEOTIDE SEQUENCE</scope>
</reference>
<sequence>MNIEDEDLGSDSDSDDGDYCPVNDSGSESIDEKEELNENNVGTTKPTKKKRRKGRRTRNKQVDDENEEEERQTIKTVQDPEKEKERVDALWADFLSGTEIPLEKKETTSTKSSTSKTDIPKIQKLKPAPAPKVFEFAGETIEVSQNDTENSTSSINPIKPSTGQTNSLGIKRPSTGGLSSVLDQFSKKNKLSVLEKTKLDWDGFKSKEGINEELKTHNRGRQGFLERRDFLERTDFRQFEIEKSLRTTSKRKTNEK</sequence>
<dbReference type="GO" id="GO:0000812">
    <property type="term" value="C:Swr1 complex"/>
    <property type="evidence" value="ECO:0007669"/>
    <property type="project" value="TreeGrafter"/>
</dbReference>
<proteinExistence type="predicted"/>
<evidence type="ECO:0000259" key="4">
    <source>
        <dbReference type="PROSITE" id="PS51279"/>
    </source>
</evidence>
<dbReference type="InterPro" id="IPR011421">
    <property type="entry name" value="BCNT-C"/>
</dbReference>
<accession>A0A9N9WPS3</accession>
<name>A0A9N9WPS3_9DIPT</name>
<dbReference type="OrthoDB" id="445677at2759"/>
<feature type="compositionally biased region" description="Basic residues" evidence="3">
    <location>
        <begin position="46"/>
        <end position="59"/>
    </location>
</feature>
<reference evidence="5" key="1">
    <citation type="submission" date="2022-01" db="EMBL/GenBank/DDBJ databases">
        <authorList>
            <person name="King R."/>
        </authorList>
    </citation>
    <scope>NUCLEOTIDE SEQUENCE</scope>
</reference>
<evidence type="ECO:0000313" key="6">
    <source>
        <dbReference type="Proteomes" id="UP001153620"/>
    </source>
</evidence>
<feature type="compositionally biased region" description="Acidic residues" evidence="3">
    <location>
        <begin position="1"/>
        <end position="18"/>
    </location>
</feature>
<feature type="compositionally biased region" description="Polar residues" evidence="3">
    <location>
        <begin position="142"/>
        <end position="168"/>
    </location>
</feature>
<dbReference type="EMBL" id="OU895877">
    <property type="protein sequence ID" value="CAG9801483.1"/>
    <property type="molecule type" value="Genomic_DNA"/>
</dbReference>
<evidence type="ECO:0000256" key="3">
    <source>
        <dbReference type="SAM" id="MobiDB-lite"/>
    </source>
</evidence>
<dbReference type="PANTHER" id="PTHR48407">
    <property type="entry name" value="CRANIOFACIAL DEVELOPMENT PROTEIN 1"/>
    <property type="match status" value="1"/>
</dbReference>
<organism evidence="5 6">
    <name type="scientific">Chironomus riparius</name>
    <dbReference type="NCBI Taxonomy" id="315576"/>
    <lineage>
        <taxon>Eukaryota</taxon>
        <taxon>Metazoa</taxon>
        <taxon>Ecdysozoa</taxon>
        <taxon>Arthropoda</taxon>
        <taxon>Hexapoda</taxon>
        <taxon>Insecta</taxon>
        <taxon>Pterygota</taxon>
        <taxon>Neoptera</taxon>
        <taxon>Endopterygota</taxon>
        <taxon>Diptera</taxon>
        <taxon>Nematocera</taxon>
        <taxon>Chironomoidea</taxon>
        <taxon>Chironomidae</taxon>
        <taxon>Chironominae</taxon>
        <taxon>Chironomus</taxon>
    </lineage>
</organism>
<evidence type="ECO:0000256" key="2">
    <source>
        <dbReference type="ARBA" id="ARBA00030244"/>
    </source>
</evidence>
<feature type="domain" description="BCNT-C" evidence="4">
    <location>
        <begin position="172"/>
        <end position="252"/>
    </location>
</feature>
<dbReference type="PANTHER" id="PTHR48407:SF1">
    <property type="entry name" value="CRANIOFACIAL DEVELOPMENT PROTEIN 1"/>
    <property type="match status" value="1"/>
</dbReference>
<gene>
    <name evidence="5" type="ORF">CHIRRI_LOCUS4409</name>
</gene>
<dbReference type="InterPro" id="IPR027124">
    <property type="entry name" value="Swc5/CFDP1/2"/>
</dbReference>
<feature type="region of interest" description="Disordered" evidence="3">
    <location>
        <begin position="142"/>
        <end position="173"/>
    </location>
</feature>
<feature type="compositionally biased region" description="Basic and acidic residues" evidence="3">
    <location>
        <begin position="78"/>
        <end position="88"/>
    </location>
</feature>
<dbReference type="PROSITE" id="PS51279">
    <property type="entry name" value="BCNT_C"/>
    <property type="match status" value="1"/>
</dbReference>
<evidence type="ECO:0000313" key="5">
    <source>
        <dbReference type="EMBL" id="CAG9801483.1"/>
    </source>
</evidence>
<dbReference type="Pfam" id="PF07572">
    <property type="entry name" value="BCNT"/>
    <property type="match status" value="1"/>
</dbReference>
<dbReference type="Proteomes" id="UP001153620">
    <property type="component" value="Chromosome 1"/>
</dbReference>